<proteinExistence type="predicted"/>
<dbReference type="EMBL" id="NAJL01000091">
    <property type="protein sequence ID" value="TKA21961.1"/>
    <property type="molecule type" value="Genomic_DNA"/>
</dbReference>
<sequence length="534" mass="55362">MVTVSTSVNVIVTNLVYVLVTVESPEVITDVTRDVVTDVAGSLTGAVTVTVLTSVEVNVKVLVTVCVTVEPLEVTMEVTTVVVVNTEVTSSVTVIVESAGGLVTAGVVKFALVVGEPVPSIVDLVALAEVEVRLRLIGSPVAVRVIIDDVELVVFDAFPAIGANVPDGANIEVDVPLAERVRLIGSPVAVRVIIDDVELLVLDAFPADGGNIRPMVVGAVPLDERVRLIGSPVAVRVIIIDVELLMLDAFPADGANTRPVLVGANMGVEVALAVALAVPLRPIGSPSITLVVRGAVALLLLDAFPEDGAKMMALVVGANMEEFEVLLEVMLGDSVNMNVVGAGVVLGSVTLPLFDAVKEARAEVVWFVALAMGSTDVRFVLGAAGAAVADTKLEVRPVPLTDDAVDVAFVANTGVDSVAFELWGAPADTEVVKLALIDSAAEAALELTPVPREAEVVLFTLFEAETGELLEPVAVTLDDVVAGAATTGATLEEIEICELLEEGAGRDAIELRELMAVPRDARDVVGAVVLVVFV</sequence>
<protein>
    <submittedName>
        <fullName evidence="1">Uncharacterized protein</fullName>
    </submittedName>
</protein>
<evidence type="ECO:0000313" key="1">
    <source>
        <dbReference type="EMBL" id="TKA21961.1"/>
    </source>
</evidence>
<keyword evidence="2" id="KW-1185">Reference proteome</keyword>
<gene>
    <name evidence="1" type="ORF">B0A50_08657</name>
</gene>
<organism evidence="1 2">
    <name type="scientific">Salinomyces thailandicus</name>
    <dbReference type="NCBI Taxonomy" id="706561"/>
    <lineage>
        <taxon>Eukaryota</taxon>
        <taxon>Fungi</taxon>
        <taxon>Dikarya</taxon>
        <taxon>Ascomycota</taxon>
        <taxon>Pezizomycotina</taxon>
        <taxon>Dothideomycetes</taxon>
        <taxon>Dothideomycetidae</taxon>
        <taxon>Mycosphaerellales</taxon>
        <taxon>Teratosphaeriaceae</taxon>
        <taxon>Salinomyces</taxon>
    </lineage>
</organism>
<evidence type="ECO:0000313" key="2">
    <source>
        <dbReference type="Proteomes" id="UP000308549"/>
    </source>
</evidence>
<reference evidence="1 2" key="1">
    <citation type="submission" date="2017-03" db="EMBL/GenBank/DDBJ databases">
        <title>Genomes of endolithic fungi from Antarctica.</title>
        <authorList>
            <person name="Coleine C."/>
            <person name="Masonjones S."/>
            <person name="Stajich J.E."/>
        </authorList>
    </citation>
    <scope>NUCLEOTIDE SEQUENCE [LARGE SCALE GENOMIC DNA]</scope>
    <source>
        <strain evidence="1 2">CCFEE 6315</strain>
    </source>
</reference>
<dbReference type="Proteomes" id="UP000308549">
    <property type="component" value="Unassembled WGS sequence"/>
</dbReference>
<comment type="caution">
    <text evidence="1">The sequence shown here is derived from an EMBL/GenBank/DDBJ whole genome shotgun (WGS) entry which is preliminary data.</text>
</comment>
<dbReference type="AlphaFoldDB" id="A0A4U0TJG3"/>
<name>A0A4U0TJG3_9PEZI</name>
<accession>A0A4U0TJG3</accession>